<sequence>MDTHCDAICQDRFMKQCGILFMDTNCDASWQNCFIKHMCYSIHRYKLSQHSSLSSDDPYMLLLSVGTLTCYIQLLH</sequence>
<evidence type="ECO:0000313" key="1">
    <source>
        <dbReference type="EMBL" id="AYV84878.1"/>
    </source>
</evidence>
<protein>
    <submittedName>
        <fullName evidence="1">Uncharacterized protein</fullName>
    </submittedName>
</protein>
<dbReference type="EMBL" id="MK072430">
    <property type="protein sequence ID" value="AYV84878.1"/>
    <property type="molecule type" value="Genomic_DNA"/>
</dbReference>
<reference evidence="1" key="1">
    <citation type="submission" date="2018-10" db="EMBL/GenBank/DDBJ databases">
        <title>Hidden diversity of soil giant viruses.</title>
        <authorList>
            <person name="Schulz F."/>
            <person name="Alteio L."/>
            <person name="Goudeau D."/>
            <person name="Ryan E.M."/>
            <person name="Malmstrom R.R."/>
            <person name="Blanchard J."/>
            <person name="Woyke T."/>
        </authorList>
    </citation>
    <scope>NUCLEOTIDE SEQUENCE</scope>
    <source>
        <strain evidence="1">HYV1</strain>
    </source>
</reference>
<organism evidence="1">
    <name type="scientific">Hyperionvirus sp</name>
    <dbReference type="NCBI Taxonomy" id="2487770"/>
    <lineage>
        <taxon>Viruses</taxon>
        <taxon>Varidnaviria</taxon>
        <taxon>Bamfordvirae</taxon>
        <taxon>Nucleocytoviricota</taxon>
        <taxon>Megaviricetes</taxon>
        <taxon>Imitervirales</taxon>
        <taxon>Mimiviridae</taxon>
        <taxon>Klosneuvirinae</taxon>
    </lineage>
</organism>
<proteinExistence type="predicted"/>
<gene>
    <name evidence="1" type="ORF">Hyperionvirus48_3</name>
</gene>
<accession>A0A3G5ACA9</accession>
<name>A0A3G5ACA9_9VIRU</name>